<protein>
    <submittedName>
        <fullName evidence="2">Uncharacterized protein</fullName>
    </submittedName>
</protein>
<evidence type="ECO:0000256" key="1">
    <source>
        <dbReference type="SAM" id="SignalP"/>
    </source>
</evidence>
<keyword evidence="3" id="KW-1185">Reference proteome</keyword>
<gene>
    <name evidence="2" type="ORF">Nepgr_001513</name>
</gene>
<evidence type="ECO:0000313" key="2">
    <source>
        <dbReference type="EMBL" id="GMG99673.1"/>
    </source>
</evidence>
<accession>A0AAD3RX30</accession>
<feature type="signal peptide" evidence="1">
    <location>
        <begin position="1"/>
        <end position="21"/>
    </location>
</feature>
<sequence length="110" mass="12087">MGKIKIFVYIVAGLASQWTNATKLHDFLPGFKFTRGNLGNASAAVGWASSLLQINQDCKDAPVAFCPEQCNQFLTFDTLQLGKEYDANVVQPSPPVSFVRNLSHEEIPVN</sequence>
<comment type="caution">
    <text evidence="2">The sequence shown here is derived from an EMBL/GenBank/DDBJ whole genome shotgun (WGS) entry which is preliminary data.</text>
</comment>
<evidence type="ECO:0000313" key="3">
    <source>
        <dbReference type="Proteomes" id="UP001279734"/>
    </source>
</evidence>
<dbReference type="EMBL" id="BSYO01000001">
    <property type="protein sequence ID" value="GMG99673.1"/>
    <property type="molecule type" value="Genomic_DNA"/>
</dbReference>
<proteinExistence type="predicted"/>
<organism evidence="2 3">
    <name type="scientific">Nepenthes gracilis</name>
    <name type="common">Slender pitcher plant</name>
    <dbReference type="NCBI Taxonomy" id="150966"/>
    <lineage>
        <taxon>Eukaryota</taxon>
        <taxon>Viridiplantae</taxon>
        <taxon>Streptophyta</taxon>
        <taxon>Embryophyta</taxon>
        <taxon>Tracheophyta</taxon>
        <taxon>Spermatophyta</taxon>
        <taxon>Magnoliopsida</taxon>
        <taxon>eudicotyledons</taxon>
        <taxon>Gunneridae</taxon>
        <taxon>Pentapetalae</taxon>
        <taxon>Caryophyllales</taxon>
        <taxon>Nepenthaceae</taxon>
        <taxon>Nepenthes</taxon>
    </lineage>
</organism>
<keyword evidence="1" id="KW-0732">Signal</keyword>
<name>A0AAD3RX30_NEPGR</name>
<feature type="chain" id="PRO_5042028065" evidence="1">
    <location>
        <begin position="22"/>
        <end position="110"/>
    </location>
</feature>
<reference evidence="2" key="1">
    <citation type="submission" date="2023-05" db="EMBL/GenBank/DDBJ databases">
        <title>Nepenthes gracilis genome sequencing.</title>
        <authorList>
            <person name="Fukushima K."/>
        </authorList>
    </citation>
    <scope>NUCLEOTIDE SEQUENCE</scope>
    <source>
        <strain evidence="2">SING2019-196</strain>
    </source>
</reference>
<dbReference type="AlphaFoldDB" id="A0AAD3RX30"/>
<dbReference type="Proteomes" id="UP001279734">
    <property type="component" value="Unassembled WGS sequence"/>
</dbReference>